<evidence type="ECO:0000259" key="4">
    <source>
        <dbReference type="Pfam" id="PF17482"/>
    </source>
</evidence>
<accession>A0A1B2E3F6</accession>
<dbReference type="InterPro" id="IPR020287">
    <property type="entry name" value="Tail_sheath_C"/>
</dbReference>
<sequence>MAGGTWDSTNKPVLPGLYMNFKAAAASAIQGGARGTVIVPVKANWGPVREFVEIGNEHAIGELFSADHENGATAYRTLYLALLGGPKKLLAYRLADSTASVASVTLQDGEATPSDVLQLQAKYPGSRGNGFSVTIQPSLMDPAARELRLYEGAKLLGTYIGADGTAASIAAKVNEDAENVWVSATVLGDGSAVPADVNGAAFTGGTSGNSGIANADYLEFQEAAEGRQFDVVALDDAADMSLLQSFAAWVKRLRQEGRGVMAVFGGSAADDVSKDAPKTAAARSLALNHEGVVNVGTGVRLSGVVYSSAQTAAYVAGLIAGQRLNQSATYAVTPFEDVTRRWSRSEQELAVQNGVFLLIFDGRQVKALRGINTLVNPAEGQNNAWKKIRSIRVMDAIHADLQAAAEGTYIGKVNNTEEGRLALIGAVKEYLGQLSLSNVIEPDGYDVILDPAYYGDSAVKQPEPDQVFLQWNVKLTDVMEQLFGTFYVQ</sequence>
<dbReference type="Pfam" id="PF04984">
    <property type="entry name" value="Phage_sheath_1"/>
    <property type="match status" value="1"/>
</dbReference>
<dbReference type="EMBL" id="CP016809">
    <property type="protein sequence ID" value="ANY74514.1"/>
    <property type="molecule type" value="Genomic_DNA"/>
</dbReference>
<feature type="domain" description="Tail sheath protein subtilisin-like" evidence="2">
    <location>
        <begin position="211"/>
        <end position="373"/>
    </location>
</feature>
<dbReference type="Gene3D" id="3.30.1490.360">
    <property type="match status" value="1"/>
</dbReference>
<name>A0A1B2E3F6_9BACL</name>
<dbReference type="AlphaFoldDB" id="A0A1B2E3F6"/>
<dbReference type="Gene3D" id="3.40.50.11790">
    <property type="match status" value="1"/>
</dbReference>
<gene>
    <name evidence="5" type="ORF">BBD41_19145</name>
</gene>
<feature type="domain" description="Phage tail sheath protein-like beta-sandwich" evidence="3">
    <location>
        <begin position="98"/>
        <end position="206"/>
    </location>
</feature>
<dbReference type="Gene3D" id="3.30.1370.220">
    <property type="match status" value="1"/>
</dbReference>
<evidence type="ECO:0000259" key="3">
    <source>
        <dbReference type="Pfam" id="PF17481"/>
    </source>
</evidence>
<protein>
    <submittedName>
        <fullName evidence="5">Phage tail sheath protein</fullName>
    </submittedName>
</protein>
<feature type="domain" description="Tail sheath protein C-terminal" evidence="4">
    <location>
        <begin position="381"/>
        <end position="488"/>
    </location>
</feature>
<comment type="similarity">
    <text evidence="1">Belongs to the myoviridae tail sheath protein family.</text>
</comment>
<dbReference type="InterPro" id="IPR035089">
    <property type="entry name" value="Phage_sheath_subtilisin"/>
</dbReference>
<reference evidence="5" key="1">
    <citation type="submission" date="2016-08" db="EMBL/GenBank/DDBJ databases">
        <title>Complete Genome Seqeunce of Paenibacillus sp. nov. IHBB 9852 from high altitute lake of Indian trans-Himalayas.</title>
        <authorList>
            <person name="Kiran S."/>
            <person name="Swarnkar M.K."/>
            <person name="Rana A."/>
            <person name="Tewari R."/>
            <person name="Gulati A."/>
        </authorList>
    </citation>
    <scope>NUCLEOTIDE SEQUENCE [LARGE SCALE GENOMIC DNA]</scope>
    <source>
        <strain evidence="5">IHBB 9852</strain>
    </source>
</reference>
<evidence type="ECO:0000313" key="5">
    <source>
        <dbReference type="EMBL" id="ANY74514.1"/>
    </source>
</evidence>
<proteinExistence type="inferred from homology"/>
<organism evidence="5">
    <name type="scientific">Paenibacillus ihbetae</name>
    <dbReference type="NCBI Taxonomy" id="1870820"/>
    <lineage>
        <taxon>Bacteria</taxon>
        <taxon>Bacillati</taxon>
        <taxon>Bacillota</taxon>
        <taxon>Bacilli</taxon>
        <taxon>Bacillales</taxon>
        <taxon>Paenibacillaceae</taxon>
        <taxon>Paenibacillus</taxon>
    </lineage>
</organism>
<dbReference type="RefSeq" id="WP_099478477.1">
    <property type="nucleotide sequence ID" value="NZ_CP016809.1"/>
</dbReference>
<dbReference type="Pfam" id="PF17481">
    <property type="entry name" value="Phage_sheath_domII"/>
    <property type="match status" value="1"/>
</dbReference>
<dbReference type="Pfam" id="PF17482">
    <property type="entry name" value="Phage_sheath_1C"/>
    <property type="match status" value="1"/>
</dbReference>
<dbReference type="KEGG" id="pib:BBD41_19145"/>
<evidence type="ECO:0000256" key="1">
    <source>
        <dbReference type="ARBA" id="ARBA00008005"/>
    </source>
</evidence>
<dbReference type="InterPro" id="IPR035326">
    <property type="entry name" value="Beta_sandwich_Seath"/>
</dbReference>
<dbReference type="Gene3D" id="3.30.360.90">
    <property type="match status" value="1"/>
</dbReference>
<dbReference type="Gene3D" id="2.60.40.4290">
    <property type="match status" value="1"/>
</dbReference>
<evidence type="ECO:0000259" key="2">
    <source>
        <dbReference type="Pfam" id="PF04984"/>
    </source>
</evidence>